<proteinExistence type="predicted"/>
<dbReference type="AlphaFoldDB" id="A0A2M7AP79"/>
<dbReference type="Proteomes" id="UP000229916">
    <property type="component" value="Unassembled WGS sequence"/>
</dbReference>
<name>A0A2M7AP79_UNCKA</name>
<sequence>METASTFLFIDFGKTFTHYFLVEVASQSFHLQGPVEIPSFFFKKSSDPDSIFKAGIRQLEELTQRKLLSNGILVISAKKEQGVGVDEAIFSGGEEWRDKIDIFQAVKELNLDECLESASAHLTSLDKNFKLIDAGSSAIRFFYQHQDETKKIYSTFGTGKGAVYLLREEYSPEDILRWLPFEMEVVGLENFIANKSLFPHTLPCSERDLAIEGAVLREMLRLGKPADFFEDLHAIKILVSGASFSHNPSRSQVGLIVLDGLEVEGVSEFYLDRRQFLSCFGALIKKHPELIEKMDLKIPFEHILTTVAISGRYQAGEPLGKVLINFGFEEVQEIKVLGGEIYFIPAGNQSIELEFMLSAKCTVLGINPQDQVKGSLKCSINTGEKGFIIDARGRPLLCPRPNIEGRKTIKRWQSAFII</sequence>
<protein>
    <submittedName>
        <fullName evidence="1">Uncharacterized protein</fullName>
    </submittedName>
</protein>
<gene>
    <name evidence="1" type="ORF">COS81_01355</name>
</gene>
<accession>A0A2M7AP79</accession>
<reference evidence="2" key="1">
    <citation type="submission" date="2017-09" db="EMBL/GenBank/DDBJ databases">
        <title>Depth-based differentiation of microbial function through sediment-hosted aquifers and enrichment of novel symbionts in the deep terrestrial subsurface.</title>
        <authorList>
            <person name="Probst A.J."/>
            <person name="Ladd B."/>
            <person name="Jarett J.K."/>
            <person name="Geller-Mcgrath D.E."/>
            <person name="Sieber C.M.K."/>
            <person name="Emerson J.B."/>
            <person name="Anantharaman K."/>
            <person name="Thomas B.C."/>
            <person name="Malmstrom R."/>
            <person name="Stieglmeier M."/>
            <person name="Klingl A."/>
            <person name="Woyke T."/>
            <person name="Ryan C.M."/>
            <person name="Banfield J.F."/>
        </authorList>
    </citation>
    <scope>NUCLEOTIDE SEQUENCE [LARGE SCALE GENOMIC DNA]</scope>
</reference>
<evidence type="ECO:0000313" key="1">
    <source>
        <dbReference type="EMBL" id="PIU69110.1"/>
    </source>
</evidence>
<evidence type="ECO:0000313" key="2">
    <source>
        <dbReference type="Proteomes" id="UP000229916"/>
    </source>
</evidence>
<comment type="caution">
    <text evidence="1">The sequence shown here is derived from an EMBL/GenBank/DDBJ whole genome shotgun (WGS) entry which is preliminary data.</text>
</comment>
<organism evidence="1 2">
    <name type="scientific">candidate division WWE3 bacterium CG06_land_8_20_14_3_00_42_16</name>
    <dbReference type="NCBI Taxonomy" id="1975083"/>
    <lineage>
        <taxon>Bacteria</taxon>
        <taxon>Katanobacteria</taxon>
    </lineage>
</organism>
<dbReference type="EMBL" id="PEWD01000030">
    <property type="protein sequence ID" value="PIU69110.1"/>
    <property type="molecule type" value="Genomic_DNA"/>
</dbReference>